<dbReference type="GO" id="GO:0006633">
    <property type="term" value="P:fatty acid biosynthetic process"/>
    <property type="evidence" value="ECO:0007669"/>
    <property type="project" value="TreeGrafter"/>
</dbReference>
<dbReference type="InterPro" id="IPR016035">
    <property type="entry name" value="Acyl_Trfase/lysoPLipase"/>
</dbReference>
<evidence type="ECO:0000256" key="3">
    <source>
        <dbReference type="ARBA" id="ARBA00022679"/>
    </source>
</evidence>
<dbReference type="Proteomes" id="UP000308705">
    <property type="component" value="Unassembled WGS sequence"/>
</dbReference>
<evidence type="ECO:0000313" key="9">
    <source>
        <dbReference type="EMBL" id="TKK91366.1"/>
    </source>
</evidence>
<dbReference type="PANTHER" id="PTHR43775">
    <property type="entry name" value="FATTY ACID SYNTHASE"/>
    <property type="match status" value="1"/>
</dbReference>
<evidence type="ECO:0000256" key="2">
    <source>
        <dbReference type="ARBA" id="ARBA00022553"/>
    </source>
</evidence>
<dbReference type="InterPro" id="IPR032821">
    <property type="entry name" value="PKS_assoc"/>
</dbReference>
<feature type="domain" description="PKS/mFAS DH" evidence="8">
    <location>
        <begin position="1387"/>
        <end position="1654"/>
    </location>
</feature>
<dbReference type="PROSITE" id="PS52019">
    <property type="entry name" value="PKS_MFAS_DH"/>
    <property type="match status" value="1"/>
</dbReference>
<accession>A0A4U3MSP4</accession>
<dbReference type="InterPro" id="IPR036736">
    <property type="entry name" value="ACP-like_sf"/>
</dbReference>
<dbReference type="InterPro" id="IPR020841">
    <property type="entry name" value="PKS_Beta-ketoAc_synthase_dom"/>
</dbReference>
<dbReference type="SMART" id="SM00826">
    <property type="entry name" value="PKS_DH"/>
    <property type="match status" value="1"/>
</dbReference>
<dbReference type="Pfam" id="PF02801">
    <property type="entry name" value="Ketoacyl-synt_C"/>
    <property type="match status" value="1"/>
</dbReference>
<feature type="region of interest" description="C-terminal hotdog fold" evidence="5">
    <location>
        <begin position="1517"/>
        <end position="1654"/>
    </location>
</feature>
<dbReference type="Gene3D" id="3.40.47.10">
    <property type="match status" value="1"/>
</dbReference>
<dbReference type="SUPFAM" id="SSF51735">
    <property type="entry name" value="NAD(P)-binding Rossmann-fold domains"/>
    <property type="match status" value="1"/>
</dbReference>
<feature type="active site" description="Proton donor; for dehydratase activity" evidence="5">
    <location>
        <position position="1574"/>
    </location>
</feature>
<evidence type="ECO:0000256" key="4">
    <source>
        <dbReference type="ARBA" id="ARBA00023315"/>
    </source>
</evidence>
<dbReference type="SUPFAM" id="SSF53901">
    <property type="entry name" value="Thiolase-like"/>
    <property type="match status" value="1"/>
</dbReference>
<dbReference type="GO" id="GO:0004312">
    <property type="term" value="F:fatty acid synthase activity"/>
    <property type="evidence" value="ECO:0007669"/>
    <property type="project" value="TreeGrafter"/>
</dbReference>
<dbReference type="PANTHER" id="PTHR43775:SF51">
    <property type="entry name" value="INACTIVE PHENOLPHTHIOCEROL SYNTHESIS POLYKETIDE SYNTHASE TYPE I PKS1-RELATED"/>
    <property type="match status" value="1"/>
</dbReference>
<feature type="active site" description="Proton acceptor; for dehydratase activity" evidence="5">
    <location>
        <position position="1419"/>
    </location>
</feature>
<keyword evidence="4" id="KW-0012">Acyltransferase</keyword>
<dbReference type="InterPro" id="IPR009081">
    <property type="entry name" value="PP-bd_ACP"/>
</dbReference>
<dbReference type="SUPFAM" id="SSF55048">
    <property type="entry name" value="Probable ACP-binding domain of malonyl-CoA ACP transacylase"/>
    <property type="match status" value="1"/>
</dbReference>
<dbReference type="PROSITE" id="PS52004">
    <property type="entry name" value="KS3_2"/>
    <property type="match status" value="1"/>
</dbReference>
<feature type="domain" description="Ketosynthase family 3 (KS3)" evidence="7">
    <location>
        <begin position="4"/>
        <end position="459"/>
    </location>
</feature>
<dbReference type="SUPFAM" id="SSF47336">
    <property type="entry name" value="ACP-like"/>
    <property type="match status" value="1"/>
</dbReference>
<dbReference type="Pfam" id="PF00550">
    <property type="entry name" value="PP-binding"/>
    <property type="match status" value="1"/>
</dbReference>
<sequence length="1795" mass="188427">MYDHATIAIVGAACRYPGADDPAQLWESVLSRRRSFRPIPPGRLNLADYAGDRDGTYAKFAAVLEGWSFDRARFRIPGPVHRVTDTTHWLALEVAADALASAGYPDGAGLERDRVGVVVGNTMNGEFSRANGLRLRWPYVRRVMQQALTEEGWEAPELARFLATVEHRFKQPFPEPNDESLAGGLANTIAGRVCNHFDFHGGGYTVDGACASSLLSVITAGNTLRSGAADVVIAGGVDLSLDPFELVGFARTGAIATDAMRIYDEHPTGFWPGEGCGMVVLMRAQDALAEGRAPLALIRDWGVSSDGRGGITRPEQAGQVLAVRRAYERLGYGPEEVALFEGHGTGTAVGDAVEIATLVEAQRGRRTTIPAALGSIKANIGHTKAAAGLAGLLKAAMALHRQVLPPTTGCESPHPDLRAEGAPLRVLSEAESWPDGEPLRAGVSAMGFGGINTHLILESATSARRAALTPREQVLARRPPTHELVLFGADSPDELRRVLDRAVAASATMAMSELSDLAASHLPADRPAFRAALVAADPAQLGDRARRALTALDGGFTVFPGGAVGSGPAGRAGLLFTGQGAGIPAGPGALGGFDPELAAYFDSVDDTVDTAVVQPSVVRASIAGLRWLTSLGVTAHGAAGHSLGEITALHWAGALTEDQAVDLAAARGKIMKAHGASGTGMVSVMADRDLAETLIAGTGLVVAAEHGTSHVVAGPDTELAALLTRCRTRGITARPLRVSHAFHSPAFTEAEPVLAEHLRGLNFGPVRGSVHSTVLGTRLAPQTDLAELLTTQLTAPVKFADAVVSLAEDCDLLIEVGPGHSLTTLATTLTPRPVVAMDVGGESAAAPLQAAATLYALGLLTDPRPLSAHRSHRPFDLWREPLFLENPCEQAPRVEAGYEPISAEAVPETRTASGDVPTTVRELVAGLLELPVDAVGQDDRLLSDLHLNSLRVVQLAGEAATVLGRAVPAEPLMSADVSVAELAALIAALPTADETEPPLAGVASWHRLLTEHTEPVELAVADRPHAWRISGRGPLRDALEPSLQSGGAAELVFLPEDPSDEDIAALVTAARTGSPLTVVDHGDTASGFLASVRAEHPDRWLRWISAADAESVATVLAAPFDGPAEVVADGGVGVPVFRPAGAGTGGTPLTSDDVVLVTGGGKGIGFRSALAVGDAYGCRLLLLGRADPSADEELRANLAVLTENRIRYAYLQADLADPVAVAEAIAEPVTAIIHSGGVNEPKRFAELTDDDLARHAAAKYHGLKNVLAAVDPSRLRHVVTFGSVIGRFGLPGEAHYALANGRMRELARVLARRAPHCRVRNVDWTAWSGAGMGERLDVLDSLRRAGVDPLPAERGVELLHEVLTADGPTLLATGRLPQLDRPGDPVGPLLTRTRLHVPGVELVAEADLGLDTHPQLRDHLIDGLAVLPAVVALELMAEAAAALTGQPVASLGEARFDRPVIVPADGVRTVRVCALASPDGVRVVLRSDESGYAAEHFTAVAGTAREPIRPLRRVSELPPHDGADLYGPTFFHGPAFQRVRRYDHLEATACVAVVDAGPRWSPEGTQLGDPTFTDATIHALQVCVPGRRLLPVGCEAITVHDPGPHPAELRLSATEHHRDGAEHVYDVSIHDDQDRPVLSWHRLRLRDIGPLEPEGGWPAVLLGPLVERGLESLLPDVNVKVETGPGLDLEVTGAASLGCALDHVALDEEEPPGEPHPITRLTGEPAAFTHARLRTVRSCLVSAGDTGGVPLSVSGVFEQGWVLLRGGPHRIASAIVRIGGDPRPVAVAVLVKGSP</sequence>
<dbReference type="SMART" id="SM00822">
    <property type="entry name" value="PKS_KR"/>
    <property type="match status" value="1"/>
</dbReference>
<evidence type="ECO:0000256" key="1">
    <source>
        <dbReference type="ARBA" id="ARBA00022450"/>
    </source>
</evidence>
<dbReference type="InterPro" id="IPR042104">
    <property type="entry name" value="PKS_dehydratase_sf"/>
</dbReference>
<dbReference type="Gene3D" id="1.10.1200.10">
    <property type="entry name" value="ACP-like"/>
    <property type="match status" value="1"/>
</dbReference>
<dbReference type="InterPro" id="IPR016039">
    <property type="entry name" value="Thiolase-like"/>
</dbReference>
<dbReference type="RefSeq" id="WP_137245057.1">
    <property type="nucleotide sequence ID" value="NZ_SZQA01000001.1"/>
</dbReference>
<dbReference type="InterPro" id="IPR049551">
    <property type="entry name" value="PKS_DH_C"/>
</dbReference>
<gene>
    <name evidence="9" type="ORF">FDA94_00745</name>
</gene>
<dbReference type="SMART" id="SM00827">
    <property type="entry name" value="PKS_AT"/>
    <property type="match status" value="1"/>
</dbReference>
<dbReference type="Pfam" id="PF08659">
    <property type="entry name" value="KR"/>
    <property type="match status" value="1"/>
</dbReference>
<feature type="region of interest" description="N-terminal hotdog fold" evidence="5">
    <location>
        <begin position="1387"/>
        <end position="1505"/>
    </location>
</feature>
<evidence type="ECO:0000259" key="6">
    <source>
        <dbReference type="PROSITE" id="PS50075"/>
    </source>
</evidence>
<dbReference type="Pfam" id="PF00698">
    <property type="entry name" value="Acyl_transf_1"/>
    <property type="match status" value="1"/>
</dbReference>
<organism evidence="9 10">
    <name type="scientific">Herbidospora galbida</name>
    <dbReference type="NCBI Taxonomy" id="2575442"/>
    <lineage>
        <taxon>Bacteria</taxon>
        <taxon>Bacillati</taxon>
        <taxon>Actinomycetota</taxon>
        <taxon>Actinomycetes</taxon>
        <taxon>Streptosporangiales</taxon>
        <taxon>Streptosporangiaceae</taxon>
        <taxon>Herbidospora</taxon>
    </lineage>
</organism>
<keyword evidence="1" id="KW-0596">Phosphopantetheine</keyword>
<comment type="caution">
    <text evidence="9">The sequence shown here is derived from an EMBL/GenBank/DDBJ whole genome shotgun (WGS) entry which is preliminary data.</text>
</comment>
<dbReference type="SUPFAM" id="SSF52151">
    <property type="entry name" value="FabD/lysophospholipase-like"/>
    <property type="match status" value="1"/>
</dbReference>
<dbReference type="Gene3D" id="3.40.366.10">
    <property type="entry name" value="Malonyl-Coenzyme A Acyl Carrier Protein, domain 2"/>
    <property type="match status" value="1"/>
</dbReference>
<dbReference type="InterPro" id="IPR036291">
    <property type="entry name" value="NAD(P)-bd_dom_sf"/>
</dbReference>
<dbReference type="Pfam" id="PF16197">
    <property type="entry name" value="KAsynt_C_assoc"/>
    <property type="match status" value="1"/>
</dbReference>
<dbReference type="Pfam" id="PF00109">
    <property type="entry name" value="ketoacyl-synt"/>
    <property type="match status" value="1"/>
</dbReference>
<dbReference type="SMART" id="SM00825">
    <property type="entry name" value="PKS_KS"/>
    <property type="match status" value="1"/>
</dbReference>
<evidence type="ECO:0000259" key="8">
    <source>
        <dbReference type="PROSITE" id="PS52019"/>
    </source>
</evidence>
<evidence type="ECO:0000259" key="7">
    <source>
        <dbReference type="PROSITE" id="PS52004"/>
    </source>
</evidence>
<dbReference type="InterPro" id="IPR050091">
    <property type="entry name" value="PKS_NRPS_Biosynth_Enz"/>
</dbReference>
<evidence type="ECO:0000256" key="5">
    <source>
        <dbReference type="PROSITE-ProRule" id="PRU01363"/>
    </source>
</evidence>
<dbReference type="InterPro" id="IPR013968">
    <property type="entry name" value="PKS_KR"/>
</dbReference>
<dbReference type="InterPro" id="IPR049552">
    <property type="entry name" value="PKS_DH_N"/>
</dbReference>
<dbReference type="InterPro" id="IPR057326">
    <property type="entry name" value="KR_dom"/>
</dbReference>
<dbReference type="OrthoDB" id="4537517at2"/>
<evidence type="ECO:0000313" key="10">
    <source>
        <dbReference type="Proteomes" id="UP000308705"/>
    </source>
</evidence>
<dbReference type="CDD" id="cd00833">
    <property type="entry name" value="PKS"/>
    <property type="match status" value="1"/>
</dbReference>
<dbReference type="Gene3D" id="3.40.50.720">
    <property type="entry name" value="NAD(P)-binding Rossmann-like Domain"/>
    <property type="match status" value="1"/>
</dbReference>
<dbReference type="InterPro" id="IPR016036">
    <property type="entry name" value="Malonyl_transacylase_ACP-bd"/>
</dbReference>
<dbReference type="EMBL" id="SZQA01000001">
    <property type="protein sequence ID" value="TKK91366.1"/>
    <property type="molecule type" value="Genomic_DNA"/>
</dbReference>
<keyword evidence="3" id="KW-0808">Transferase</keyword>
<proteinExistence type="predicted"/>
<reference evidence="9 10" key="1">
    <citation type="submission" date="2019-04" db="EMBL/GenBank/DDBJ databases">
        <title>Herbidospora sp. NEAU-GS14.nov., a novel actinomycete isolated from soil.</title>
        <authorList>
            <person name="Han L."/>
        </authorList>
    </citation>
    <scope>NUCLEOTIDE SEQUENCE [LARGE SCALE GENOMIC DNA]</scope>
    <source>
        <strain evidence="9 10">NEAU-GS14</strain>
    </source>
</reference>
<dbReference type="InterPro" id="IPR014043">
    <property type="entry name" value="Acyl_transferase_dom"/>
</dbReference>
<protein>
    <submittedName>
        <fullName evidence="9">SDR family NAD(P)-dependent oxidoreductase</fullName>
    </submittedName>
</protein>
<dbReference type="Pfam" id="PF14765">
    <property type="entry name" value="PS-DH"/>
    <property type="match status" value="1"/>
</dbReference>
<dbReference type="Gene3D" id="3.10.129.110">
    <property type="entry name" value="Polyketide synthase dehydratase"/>
    <property type="match status" value="1"/>
</dbReference>
<dbReference type="InterPro" id="IPR049900">
    <property type="entry name" value="PKS_mFAS_DH"/>
</dbReference>
<feature type="domain" description="Carrier" evidence="6">
    <location>
        <begin position="914"/>
        <end position="990"/>
    </location>
</feature>
<dbReference type="InterPro" id="IPR020807">
    <property type="entry name" value="PKS_DH"/>
</dbReference>
<dbReference type="Pfam" id="PF21089">
    <property type="entry name" value="PKS_DH_N"/>
    <property type="match status" value="1"/>
</dbReference>
<dbReference type="InterPro" id="IPR001227">
    <property type="entry name" value="Ac_transferase_dom_sf"/>
</dbReference>
<dbReference type="InterPro" id="IPR014031">
    <property type="entry name" value="Ketoacyl_synth_C"/>
</dbReference>
<keyword evidence="10" id="KW-1185">Reference proteome</keyword>
<keyword evidence="2" id="KW-0597">Phosphoprotein</keyword>
<dbReference type="PROSITE" id="PS50075">
    <property type="entry name" value="CARRIER"/>
    <property type="match status" value="1"/>
</dbReference>
<name>A0A4U3MSP4_9ACTN</name>
<dbReference type="InterPro" id="IPR014030">
    <property type="entry name" value="Ketoacyl_synth_N"/>
</dbReference>